<name>A0A7D9LBN4_PARCT</name>
<gene>
    <name evidence="1" type="ORF">PACLA_8A076571</name>
</gene>
<reference evidence="1" key="1">
    <citation type="submission" date="2020-04" db="EMBL/GenBank/DDBJ databases">
        <authorList>
            <person name="Alioto T."/>
            <person name="Alioto T."/>
            <person name="Gomez Garrido J."/>
        </authorList>
    </citation>
    <scope>NUCLEOTIDE SEQUENCE</scope>
    <source>
        <strain evidence="1">A484AB</strain>
    </source>
</reference>
<dbReference type="Pfam" id="PF00024">
    <property type="entry name" value="PAN_1"/>
    <property type="match status" value="1"/>
</dbReference>
<evidence type="ECO:0000313" key="2">
    <source>
        <dbReference type="Proteomes" id="UP001152795"/>
    </source>
</evidence>
<evidence type="ECO:0000313" key="1">
    <source>
        <dbReference type="EMBL" id="CAB4030524.1"/>
    </source>
</evidence>
<dbReference type="InterPro" id="IPR003609">
    <property type="entry name" value="Pan_app"/>
</dbReference>
<sequence>MAVLLSICALIFISEIPQPGVCSKQAMFHRNVQKYLTNHVIETKQAESELECGVYCVRHGSCASVNYKTSGIDKGRCELNNKTIQETSDADEKTHNPEFNHIAIIKQ</sequence>
<comment type="caution">
    <text evidence="1">The sequence shown here is derived from an EMBL/GenBank/DDBJ whole genome shotgun (WGS) entry which is preliminary data.</text>
</comment>
<organism evidence="1 2">
    <name type="scientific">Paramuricea clavata</name>
    <name type="common">Red gorgonian</name>
    <name type="synonym">Violescent sea-whip</name>
    <dbReference type="NCBI Taxonomy" id="317549"/>
    <lineage>
        <taxon>Eukaryota</taxon>
        <taxon>Metazoa</taxon>
        <taxon>Cnidaria</taxon>
        <taxon>Anthozoa</taxon>
        <taxon>Octocorallia</taxon>
        <taxon>Malacalcyonacea</taxon>
        <taxon>Plexauridae</taxon>
        <taxon>Paramuricea</taxon>
    </lineage>
</organism>
<feature type="non-terminal residue" evidence="1">
    <location>
        <position position="107"/>
    </location>
</feature>
<proteinExistence type="predicted"/>
<dbReference type="OrthoDB" id="5989402at2759"/>
<dbReference type="EMBL" id="CACRXK020016932">
    <property type="protein sequence ID" value="CAB4030524.1"/>
    <property type="molecule type" value="Genomic_DNA"/>
</dbReference>
<accession>A0A7D9LBN4</accession>
<keyword evidence="2" id="KW-1185">Reference proteome</keyword>
<dbReference type="PROSITE" id="PS50948">
    <property type="entry name" value="PAN"/>
    <property type="match status" value="1"/>
</dbReference>
<dbReference type="AlphaFoldDB" id="A0A7D9LBN4"/>
<dbReference type="Proteomes" id="UP001152795">
    <property type="component" value="Unassembled WGS sequence"/>
</dbReference>
<protein>
    <submittedName>
        <fullName evidence="1">Uncharacterized protein</fullName>
    </submittedName>
</protein>